<dbReference type="InterPro" id="IPR033904">
    <property type="entry name" value="Trans_IPPS_HH"/>
</dbReference>
<dbReference type="PROSITE" id="PS01044">
    <property type="entry name" value="SQUALEN_PHYTOEN_SYN_1"/>
    <property type="match status" value="1"/>
</dbReference>
<dbReference type="RefSeq" id="WP_062967750.1">
    <property type="nucleotide sequence ID" value="NZ_JAAXOS010000001.1"/>
</dbReference>
<dbReference type="CDD" id="cd00683">
    <property type="entry name" value="Trans_IPPS_HH"/>
    <property type="match status" value="1"/>
</dbReference>
<dbReference type="InterPro" id="IPR002060">
    <property type="entry name" value="Squ/phyt_synthse"/>
</dbReference>
<keyword evidence="4" id="KW-1185">Reference proteome</keyword>
<name>A0A7X6R178_9NOCA</name>
<dbReference type="PANTHER" id="PTHR31480">
    <property type="entry name" value="BIFUNCTIONAL LYCOPENE CYCLASE/PHYTOENE SYNTHASE"/>
    <property type="match status" value="1"/>
</dbReference>
<dbReference type="GO" id="GO:0004311">
    <property type="term" value="F:geranylgeranyl diphosphate synthase activity"/>
    <property type="evidence" value="ECO:0007669"/>
    <property type="project" value="InterPro"/>
</dbReference>
<dbReference type="PROSITE" id="PS01045">
    <property type="entry name" value="SQUALEN_PHYTOEN_SYN_2"/>
    <property type="match status" value="1"/>
</dbReference>
<dbReference type="UniPathway" id="UPA00799"/>
<evidence type="ECO:0000313" key="3">
    <source>
        <dbReference type="EMBL" id="NKY24968.1"/>
    </source>
</evidence>
<dbReference type="InterPro" id="IPR019845">
    <property type="entry name" value="Squalene/phytoene_synthase_CS"/>
</dbReference>
<dbReference type="EMBL" id="JAAXOS010000001">
    <property type="protein sequence ID" value="NKY24968.1"/>
    <property type="molecule type" value="Genomic_DNA"/>
</dbReference>
<protein>
    <submittedName>
        <fullName evidence="3">Phytoene/squalene synthase family protein</fullName>
    </submittedName>
</protein>
<dbReference type="GO" id="GO:0051996">
    <property type="term" value="F:squalene synthase [NAD(P)H] activity"/>
    <property type="evidence" value="ECO:0007669"/>
    <property type="project" value="InterPro"/>
</dbReference>
<dbReference type="Pfam" id="PF00494">
    <property type="entry name" value="SQS_PSY"/>
    <property type="match status" value="1"/>
</dbReference>
<evidence type="ECO:0000313" key="4">
    <source>
        <dbReference type="Proteomes" id="UP000540698"/>
    </source>
</evidence>
<dbReference type="SFLD" id="SFLDS00005">
    <property type="entry name" value="Isoprenoid_Synthase_Type_I"/>
    <property type="match status" value="1"/>
</dbReference>
<sequence>MENVVIKRRHAHLLDASGINEPHLRSAYETCRQLHARFGKTYYLSTLLLPPAKRPYVHSLYGFARYADEIVDNGDPRTRERDMLAWSDIVLRDLREGTSRDPICQALLHTMHTWDIPVDHIEAFLASMLMDLTVTEYSTYADLRKYMYGSAAVIGLQMVPILEPLERHAHEHAVALGEAFQLTNFVRDVAEDLARGRVYLPLEDLDRFGVTRERLAAGGIDESLRELLRFEIDRIRKLYDDAEKGIDSLAESSRDCIRVALKLYRGIIEEVEKADYRVLDGRVRVGLGRRIRVAGGGYFRARKHFTV</sequence>
<comment type="caution">
    <text evidence="3">The sequence shown here is derived from an EMBL/GenBank/DDBJ whole genome shotgun (WGS) entry which is preliminary data.</text>
</comment>
<dbReference type="Proteomes" id="UP000540698">
    <property type="component" value="Unassembled WGS sequence"/>
</dbReference>
<comment type="pathway">
    <text evidence="1">Carotenoid biosynthesis; phytoene biosynthesis.</text>
</comment>
<dbReference type="GO" id="GO:0016117">
    <property type="term" value="P:carotenoid biosynthetic process"/>
    <property type="evidence" value="ECO:0007669"/>
    <property type="project" value="UniProtKB-ARBA"/>
</dbReference>
<dbReference type="InterPro" id="IPR044843">
    <property type="entry name" value="Trans_IPPS_bact-type"/>
</dbReference>
<organism evidence="3 4">
    <name type="scientific">Nocardia gamkensis</name>
    <dbReference type="NCBI Taxonomy" id="352869"/>
    <lineage>
        <taxon>Bacteria</taxon>
        <taxon>Bacillati</taxon>
        <taxon>Actinomycetota</taxon>
        <taxon>Actinomycetes</taxon>
        <taxon>Mycobacteriales</taxon>
        <taxon>Nocardiaceae</taxon>
        <taxon>Nocardia</taxon>
    </lineage>
</organism>
<keyword evidence="2" id="KW-0808">Transferase</keyword>
<accession>A0A7X6R178</accession>
<evidence type="ECO:0000256" key="1">
    <source>
        <dbReference type="ARBA" id="ARBA00004684"/>
    </source>
</evidence>
<dbReference type="InterPro" id="IPR008949">
    <property type="entry name" value="Isoprenoid_synthase_dom_sf"/>
</dbReference>
<dbReference type="AlphaFoldDB" id="A0A7X6R178"/>
<dbReference type="SUPFAM" id="SSF48576">
    <property type="entry name" value="Terpenoid synthases"/>
    <property type="match status" value="1"/>
</dbReference>
<proteinExistence type="predicted"/>
<gene>
    <name evidence="3" type="ORF">HGB38_01790</name>
</gene>
<dbReference type="SFLD" id="SFLDG01212">
    <property type="entry name" value="Phytoene_synthase_like"/>
    <property type="match status" value="1"/>
</dbReference>
<dbReference type="SFLD" id="SFLDG01018">
    <property type="entry name" value="Squalene/Phytoene_Synthase_Lik"/>
    <property type="match status" value="1"/>
</dbReference>
<evidence type="ECO:0000256" key="2">
    <source>
        <dbReference type="ARBA" id="ARBA00022679"/>
    </source>
</evidence>
<dbReference type="Gene3D" id="1.10.600.10">
    <property type="entry name" value="Farnesyl Diphosphate Synthase"/>
    <property type="match status" value="1"/>
</dbReference>
<reference evidence="3 4" key="1">
    <citation type="submission" date="2020-04" db="EMBL/GenBank/DDBJ databases">
        <title>MicrobeNet Type strains.</title>
        <authorList>
            <person name="Nicholson A.C."/>
        </authorList>
    </citation>
    <scope>NUCLEOTIDE SEQUENCE [LARGE SCALE GENOMIC DNA]</scope>
    <source>
        <strain evidence="3 4">DSM 44956</strain>
    </source>
</reference>